<sequence length="137" mass="16292">MRFIKSTLEYRHITELDIVPKQLRGIYALYQKRGKSYDLVYIGMSGKGANGKIRKRLLSHKRKRVSDWTHFSYYEVWDNITDSEIQELEGLFRQLYRFDDRSNALNIQQSHKPLVKVRRETEKELGLKSITRKSLGL</sequence>
<evidence type="ECO:0008006" key="3">
    <source>
        <dbReference type="Google" id="ProtNLM"/>
    </source>
</evidence>
<dbReference type="RefSeq" id="WP_262598487.1">
    <property type="nucleotide sequence ID" value="NZ_CP103300.1"/>
</dbReference>
<evidence type="ECO:0000313" key="1">
    <source>
        <dbReference type="EMBL" id="UYM16179.1"/>
    </source>
</evidence>
<accession>A0ABY6GUW8</accession>
<evidence type="ECO:0000313" key="2">
    <source>
        <dbReference type="Proteomes" id="UP001163255"/>
    </source>
</evidence>
<reference evidence="1" key="1">
    <citation type="submission" date="2022-10" db="EMBL/GenBank/DDBJ databases">
        <title>Completed Genome Sequence of two octocoral isolated bacterium, Endozoicomonas euniceicola EF212T and Endozoicomonas gorgoniicola PS125T.</title>
        <authorList>
            <person name="Chiou Y.-J."/>
            <person name="Chen Y.-H."/>
        </authorList>
    </citation>
    <scope>NUCLEOTIDE SEQUENCE</scope>
    <source>
        <strain evidence="1">EF212</strain>
    </source>
</reference>
<dbReference type="EMBL" id="CP103300">
    <property type="protein sequence ID" value="UYM16179.1"/>
    <property type="molecule type" value="Genomic_DNA"/>
</dbReference>
<keyword evidence="2" id="KW-1185">Reference proteome</keyword>
<name>A0ABY6GUW8_9GAMM</name>
<proteinExistence type="predicted"/>
<protein>
    <recommendedName>
        <fullName evidence="3">GIY-YIG domain-containing protein</fullName>
    </recommendedName>
</protein>
<organism evidence="1 2">
    <name type="scientific">Endozoicomonas euniceicola</name>
    <dbReference type="NCBI Taxonomy" id="1234143"/>
    <lineage>
        <taxon>Bacteria</taxon>
        <taxon>Pseudomonadati</taxon>
        <taxon>Pseudomonadota</taxon>
        <taxon>Gammaproteobacteria</taxon>
        <taxon>Oceanospirillales</taxon>
        <taxon>Endozoicomonadaceae</taxon>
        <taxon>Endozoicomonas</taxon>
    </lineage>
</organism>
<dbReference type="Proteomes" id="UP001163255">
    <property type="component" value="Chromosome"/>
</dbReference>
<gene>
    <name evidence="1" type="ORF">NX720_25850</name>
</gene>